<feature type="transmembrane region" description="Helical" evidence="1">
    <location>
        <begin position="43"/>
        <end position="63"/>
    </location>
</feature>
<reference evidence="2 3" key="2">
    <citation type="submission" date="2015-05" db="EMBL/GenBank/DDBJ databases">
        <authorList>
            <person name="Morales-Cruz A."/>
            <person name="Amrine K.C."/>
            <person name="Cantu D."/>
        </authorList>
    </citation>
    <scope>NUCLEOTIDE SEQUENCE [LARGE SCALE GENOMIC DNA]</scope>
    <source>
        <strain evidence="2">DA912</strain>
    </source>
</reference>
<keyword evidence="1" id="KW-0472">Membrane</keyword>
<dbReference type="EMBL" id="LCUC01000212">
    <property type="protein sequence ID" value="KKY34249.1"/>
    <property type="molecule type" value="Genomic_DNA"/>
</dbReference>
<feature type="transmembrane region" description="Helical" evidence="1">
    <location>
        <begin position="102"/>
        <end position="122"/>
    </location>
</feature>
<sequence>MDGVSNIDGSPKGSWKSRICLSFGEYTRSWSFNGTWRTIVRRFCMWAIIILRTVMNGLAISSKTLGSKVVSIVCGILIGTLSFILVFWCLTVIDRAHGNRACWLCGLVVVGLLLVGYVLVIGI</sequence>
<dbReference type="AlphaFoldDB" id="A0A0G2FJL1"/>
<keyword evidence="1" id="KW-0812">Transmembrane</keyword>
<dbReference type="OrthoDB" id="3750908at2759"/>
<organism evidence="2 3">
    <name type="scientific">Diaporthe ampelina</name>
    <dbReference type="NCBI Taxonomy" id="1214573"/>
    <lineage>
        <taxon>Eukaryota</taxon>
        <taxon>Fungi</taxon>
        <taxon>Dikarya</taxon>
        <taxon>Ascomycota</taxon>
        <taxon>Pezizomycotina</taxon>
        <taxon>Sordariomycetes</taxon>
        <taxon>Sordariomycetidae</taxon>
        <taxon>Diaporthales</taxon>
        <taxon>Diaporthaceae</taxon>
        <taxon>Diaporthe</taxon>
    </lineage>
</organism>
<accession>A0A0G2FJL1</accession>
<feature type="transmembrane region" description="Helical" evidence="1">
    <location>
        <begin position="69"/>
        <end position="90"/>
    </location>
</feature>
<reference evidence="2 3" key="1">
    <citation type="submission" date="2015-05" db="EMBL/GenBank/DDBJ databases">
        <title>Distinctive expansion of gene families associated with plant cell wall degradation and secondary metabolism in the genomes of grapevine trunk pathogens.</title>
        <authorList>
            <person name="Lawrence D.P."/>
            <person name="Travadon R."/>
            <person name="Rolshausen P.E."/>
            <person name="Baumgartner K."/>
        </authorList>
    </citation>
    <scope>NUCLEOTIDE SEQUENCE [LARGE SCALE GENOMIC DNA]</scope>
    <source>
        <strain evidence="2">DA912</strain>
    </source>
</reference>
<proteinExistence type="predicted"/>
<evidence type="ECO:0000313" key="2">
    <source>
        <dbReference type="EMBL" id="KKY34249.1"/>
    </source>
</evidence>
<evidence type="ECO:0000313" key="3">
    <source>
        <dbReference type="Proteomes" id="UP000034680"/>
    </source>
</evidence>
<keyword evidence="3" id="KW-1185">Reference proteome</keyword>
<keyword evidence="1" id="KW-1133">Transmembrane helix</keyword>
<name>A0A0G2FJL1_9PEZI</name>
<dbReference type="STRING" id="1214573.A0A0G2FJL1"/>
<comment type="caution">
    <text evidence="2">The sequence shown here is derived from an EMBL/GenBank/DDBJ whole genome shotgun (WGS) entry which is preliminary data.</text>
</comment>
<evidence type="ECO:0000256" key="1">
    <source>
        <dbReference type="SAM" id="Phobius"/>
    </source>
</evidence>
<gene>
    <name evidence="2" type="ORF">UCDDA912_g05808</name>
</gene>
<protein>
    <submittedName>
        <fullName evidence="2">Uncharacterized protein</fullName>
    </submittedName>
</protein>
<dbReference type="Proteomes" id="UP000034680">
    <property type="component" value="Unassembled WGS sequence"/>
</dbReference>